<gene>
    <name evidence="2" type="ORF">GCM10009535_31430</name>
</gene>
<dbReference type="EMBL" id="BAAAGU010000030">
    <property type="protein sequence ID" value="GAA0650996.1"/>
    <property type="molecule type" value="Genomic_DNA"/>
</dbReference>
<reference evidence="2 3" key="1">
    <citation type="journal article" date="2019" name="Int. J. Syst. Evol. Microbiol.">
        <title>The Global Catalogue of Microorganisms (GCM) 10K type strain sequencing project: providing services to taxonomists for standard genome sequencing and annotation.</title>
        <authorList>
            <consortium name="The Broad Institute Genomics Platform"/>
            <consortium name="The Broad Institute Genome Sequencing Center for Infectious Disease"/>
            <person name="Wu L."/>
            <person name="Ma J."/>
        </authorList>
    </citation>
    <scope>NUCLEOTIDE SEQUENCE [LARGE SCALE GENOMIC DNA]</scope>
    <source>
        <strain evidence="2 3">JCM 10367</strain>
    </source>
</reference>
<proteinExistence type="predicted"/>
<dbReference type="InterPro" id="IPR007278">
    <property type="entry name" value="DUF397"/>
</dbReference>
<dbReference type="Pfam" id="PF04149">
    <property type="entry name" value="DUF397"/>
    <property type="match status" value="1"/>
</dbReference>
<evidence type="ECO:0000313" key="2">
    <source>
        <dbReference type="EMBL" id="GAA0650996.1"/>
    </source>
</evidence>
<name>A0ABN1HI07_9ACTN</name>
<dbReference type="Proteomes" id="UP001500724">
    <property type="component" value="Unassembled WGS sequence"/>
</dbReference>
<accession>A0ABN1HI07</accession>
<dbReference type="RefSeq" id="WP_167993927.1">
    <property type="nucleotide sequence ID" value="NZ_BAAAGU010000030.1"/>
</dbReference>
<evidence type="ECO:0000313" key="3">
    <source>
        <dbReference type="Proteomes" id="UP001500724"/>
    </source>
</evidence>
<keyword evidence="3" id="KW-1185">Reference proteome</keyword>
<protein>
    <recommendedName>
        <fullName evidence="1">DUF397 domain-containing protein</fullName>
    </recommendedName>
</protein>
<sequence>MKPSPGNNTQPPPAWVTSSYSNGAGGECLECGAGGDRIWLRDSKVGADVVASVSPEAWHTFTRAVRQGWSENR</sequence>
<feature type="domain" description="DUF397" evidence="1">
    <location>
        <begin position="14"/>
        <end position="66"/>
    </location>
</feature>
<evidence type="ECO:0000259" key="1">
    <source>
        <dbReference type="Pfam" id="PF04149"/>
    </source>
</evidence>
<comment type="caution">
    <text evidence="2">The sequence shown here is derived from an EMBL/GenBank/DDBJ whole genome shotgun (WGS) entry which is preliminary data.</text>
</comment>
<organism evidence="2 3">
    <name type="scientific">Streptomyces thermocarboxydovorans</name>
    <dbReference type="NCBI Taxonomy" id="59298"/>
    <lineage>
        <taxon>Bacteria</taxon>
        <taxon>Bacillati</taxon>
        <taxon>Actinomycetota</taxon>
        <taxon>Actinomycetes</taxon>
        <taxon>Kitasatosporales</taxon>
        <taxon>Streptomycetaceae</taxon>
        <taxon>Streptomyces</taxon>
    </lineage>
</organism>